<dbReference type="AlphaFoldDB" id="A0AAV0Y682"/>
<dbReference type="InterPro" id="IPR012337">
    <property type="entry name" value="RNaseH-like_sf"/>
</dbReference>
<reference evidence="1 2" key="1">
    <citation type="submission" date="2023-01" db="EMBL/GenBank/DDBJ databases">
        <authorList>
            <person name="Whitehead M."/>
        </authorList>
    </citation>
    <scope>NUCLEOTIDE SEQUENCE [LARGE SCALE GENOMIC DNA]</scope>
</reference>
<protein>
    <submittedName>
        <fullName evidence="1">Uncharacterized protein</fullName>
    </submittedName>
</protein>
<sequence length="279" mass="32788">MADKTLNSVNSDYRLPWIKYENIFKIVKLKEDFESYQKYLVRYKYCVSTKLLTADTRTCSNLLKHLEMQHKNVWTSKNDETVETQTKLKRTSDYVTEETNESLNLVKEKKSKVTTILDFSRKNTLTSQKELNLMIQNLVINASLPFNLAEHEDFKKLITVGYNGCHVLTRKTLMKNITVQHENLILTMKDAFSKLEYLTTTADCWSIFKWSYLWLTCHWINPKTLERVSCLLAIKRIKGSHTYDILAKEMESVYLYFNISDKVIYTTTDNGSNFVKSFQ</sequence>
<proteinExistence type="predicted"/>
<dbReference type="PANTHER" id="PTHR47501">
    <property type="entry name" value="TRANSPOSASE-RELATED"/>
    <property type="match status" value="1"/>
</dbReference>
<accession>A0AAV0Y682</accession>
<name>A0AAV0Y682_9HEMI</name>
<evidence type="ECO:0000313" key="1">
    <source>
        <dbReference type="EMBL" id="CAI6375294.1"/>
    </source>
</evidence>
<dbReference type="SUPFAM" id="SSF53098">
    <property type="entry name" value="Ribonuclease H-like"/>
    <property type="match status" value="1"/>
</dbReference>
<keyword evidence="2" id="KW-1185">Reference proteome</keyword>
<comment type="caution">
    <text evidence="1">The sequence shown here is derived from an EMBL/GenBank/DDBJ whole genome shotgun (WGS) entry which is preliminary data.</text>
</comment>
<organism evidence="1 2">
    <name type="scientific">Macrosiphum euphorbiae</name>
    <name type="common">potato aphid</name>
    <dbReference type="NCBI Taxonomy" id="13131"/>
    <lineage>
        <taxon>Eukaryota</taxon>
        <taxon>Metazoa</taxon>
        <taxon>Ecdysozoa</taxon>
        <taxon>Arthropoda</taxon>
        <taxon>Hexapoda</taxon>
        <taxon>Insecta</taxon>
        <taxon>Pterygota</taxon>
        <taxon>Neoptera</taxon>
        <taxon>Paraneoptera</taxon>
        <taxon>Hemiptera</taxon>
        <taxon>Sternorrhyncha</taxon>
        <taxon>Aphidomorpha</taxon>
        <taxon>Aphidoidea</taxon>
        <taxon>Aphididae</taxon>
        <taxon>Macrosiphini</taxon>
        <taxon>Macrosiphum</taxon>
    </lineage>
</organism>
<dbReference type="EMBL" id="CARXXK010001306">
    <property type="protein sequence ID" value="CAI6375294.1"/>
    <property type="molecule type" value="Genomic_DNA"/>
</dbReference>
<dbReference type="Proteomes" id="UP001160148">
    <property type="component" value="Unassembled WGS sequence"/>
</dbReference>
<evidence type="ECO:0000313" key="2">
    <source>
        <dbReference type="Proteomes" id="UP001160148"/>
    </source>
</evidence>
<gene>
    <name evidence="1" type="ORF">MEUPH1_LOCUS28815</name>
</gene>